<keyword evidence="4" id="KW-1185">Reference proteome</keyword>
<dbReference type="PANTHER" id="PTHR46093:SF18">
    <property type="entry name" value="FIBRONECTIN TYPE-III DOMAIN-CONTAINING PROTEIN"/>
    <property type="match status" value="1"/>
</dbReference>
<accession>A0A433DLC5</accession>
<evidence type="ECO:0000313" key="4">
    <source>
        <dbReference type="Proteomes" id="UP000268093"/>
    </source>
</evidence>
<proteinExistence type="predicted"/>
<dbReference type="Pfam" id="PF24681">
    <property type="entry name" value="Kelch_KLHDC2_KLHL20_DRC7"/>
    <property type="match status" value="1"/>
</dbReference>
<sequence>TISTTWKQINATGVIPAQRYFHTAVLGSDDISIIICCGSNKNGAIFNDVAVLDTQTWIWTTPEVIGNAPSPRWGLSSAIVNGQMIVFFGKPCFVAFLCSFFLTS</sequence>
<dbReference type="PANTHER" id="PTHR46093">
    <property type="entry name" value="ACYL-COA-BINDING DOMAIN-CONTAINING PROTEIN 5"/>
    <property type="match status" value="1"/>
</dbReference>
<keyword evidence="2" id="KW-0677">Repeat</keyword>
<reference evidence="3 4" key="1">
    <citation type="journal article" date="2018" name="New Phytol.">
        <title>Phylogenomics of Endogonaceae and evolution of mycorrhizas within Mucoromycota.</title>
        <authorList>
            <person name="Chang Y."/>
            <person name="Desiro A."/>
            <person name="Na H."/>
            <person name="Sandor L."/>
            <person name="Lipzen A."/>
            <person name="Clum A."/>
            <person name="Barry K."/>
            <person name="Grigoriev I.V."/>
            <person name="Martin F.M."/>
            <person name="Stajich J.E."/>
            <person name="Smith M.E."/>
            <person name="Bonito G."/>
            <person name="Spatafora J.W."/>
        </authorList>
    </citation>
    <scope>NUCLEOTIDE SEQUENCE [LARGE SCALE GENOMIC DNA]</scope>
    <source>
        <strain evidence="3 4">GMNB39</strain>
    </source>
</reference>
<comment type="caution">
    <text evidence="3">The sequence shown here is derived from an EMBL/GenBank/DDBJ whole genome shotgun (WGS) entry which is preliminary data.</text>
</comment>
<gene>
    <name evidence="3" type="ORF">BC936DRAFT_147745</name>
</gene>
<dbReference type="InterPro" id="IPR011043">
    <property type="entry name" value="Gal_Oxase/kelch_b-propeller"/>
</dbReference>
<feature type="non-terminal residue" evidence="3">
    <location>
        <position position="1"/>
    </location>
</feature>
<dbReference type="Proteomes" id="UP000268093">
    <property type="component" value="Unassembled WGS sequence"/>
</dbReference>
<dbReference type="EMBL" id="RBNI01000677">
    <property type="protein sequence ID" value="RUP51516.1"/>
    <property type="molecule type" value="Genomic_DNA"/>
</dbReference>
<dbReference type="OrthoDB" id="432528at2759"/>
<evidence type="ECO:0000313" key="3">
    <source>
        <dbReference type="EMBL" id="RUP51516.1"/>
    </source>
</evidence>
<dbReference type="Gene3D" id="2.120.10.80">
    <property type="entry name" value="Kelch-type beta propeller"/>
    <property type="match status" value="1"/>
</dbReference>
<dbReference type="AlphaFoldDB" id="A0A433DLC5"/>
<keyword evidence="1" id="KW-0880">Kelch repeat</keyword>
<protein>
    <submittedName>
        <fullName evidence="3">Uncharacterized protein</fullName>
    </submittedName>
</protein>
<dbReference type="SUPFAM" id="SSF50965">
    <property type="entry name" value="Galactose oxidase, central domain"/>
    <property type="match status" value="1"/>
</dbReference>
<evidence type="ECO:0000256" key="1">
    <source>
        <dbReference type="ARBA" id="ARBA00022441"/>
    </source>
</evidence>
<name>A0A433DLC5_9FUNG</name>
<dbReference type="InterPro" id="IPR015915">
    <property type="entry name" value="Kelch-typ_b-propeller"/>
</dbReference>
<organism evidence="3 4">
    <name type="scientific">Jimgerdemannia flammicorona</name>
    <dbReference type="NCBI Taxonomy" id="994334"/>
    <lineage>
        <taxon>Eukaryota</taxon>
        <taxon>Fungi</taxon>
        <taxon>Fungi incertae sedis</taxon>
        <taxon>Mucoromycota</taxon>
        <taxon>Mucoromycotina</taxon>
        <taxon>Endogonomycetes</taxon>
        <taxon>Endogonales</taxon>
        <taxon>Endogonaceae</taxon>
        <taxon>Jimgerdemannia</taxon>
    </lineage>
</organism>
<feature type="non-terminal residue" evidence="3">
    <location>
        <position position="104"/>
    </location>
</feature>
<evidence type="ECO:0000256" key="2">
    <source>
        <dbReference type="ARBA" id="ARBA00022737"/>
    </source>
</evidence>